<organism evidence="1 2">
    <name type="scientific">Pontibacter populi</name>
    <dbReference type="NCBI Taxonomy" id="890055"/>
    <lineage>
        <taxon>Bacteria</taxon>
        <taxon>Pseudomonadati</taxon>
        <taxon>Bacteroidota</taxon>
        <taxon>Cytophagia</taxon>
        <taxon>Cytophagales</taxon>
        <taxon>Hymenobacteraceae</taxon>
        <taxon>Pontibacter</taxon>
    </lineage>
</organism>
<evidence type="ECO:0000313" key="1">
    <source>
        <dbReference type="EMBL" id="MBW3366165.1"/>
    </source>
</evidence>
<dbReference type="Proteomes" id="UP000774935">
    <property type="component" value="Unassembled WGS sequence"/>
</dbReference>
<gene>
    <name evidence="1" type="ORF">KYK27_13970</name>
</gene>
<proteinExistence type="predicted"/>
<accession>A0ABS6XDV7</accession>
<name>A0ABS6XDV7_9BACT</name>
<protein>
    <submittedName>
        <fullName evidence="1">Uncharacterized protein</fullName>
    </submittedName>
</protein>
<comment type="caution">
    <text evidence="1">The sequence shown here is derived from an EMBL/GenBank/DDBJ whole genome shotgun (WGS) entry which is preliminary data.</text>
</comment>
<dbReference type="EMBL" id="JAHWXQ010000004">
    <property type="protein sequence ID" value="MBW3366165.1"/>
    <property type="molecule type" value="Genomic_DNA"/>
</dbReference>
<keyword evidence="2" id="KW-1185">Reference proteome</keyword>
<sequence>MKNSILAILLLACLSCHVKDEKAKAIAESENIRYKVGLQSIGNDWKLDSTFKFLSIHPNFIIVDRKLQNTADQAIFYIADYLSNKNGDERKVVYLRNENGNARVVKEEDSFVTEYNNTGKVILNFTYNYDLKEKSFCVDSLPSIELVELNQAEFERMIKGAKEIDAEICGTAADEILTKGFPKKHTFIQEDEFKMRLKIL</sequence>
<evidence type="ECO:0000313" key="2">
    <source>
        <dbReference type="Proteomes" id="UP000774935"/>
    </source>
</evidence>
<reference evidence="1 2" key="1">
    <citation type="submission" date="2021-07" db="EMBL/GenBank/DDBJ databases">
        <authorList>
            <person name="Kim M.K."/>
        </authorList>
    </citation>
    <scope>NUCLEOTIDE SEQUENCE [LARGE SCALE GENOMIC DNA]</scope>
    <source>
        <strain evidence="1 2">HLY7-15</strain>
    </source>
</reference>